<name>A0A1I0C404_9FIRM</name>
<protein>
    <submittedName>
        <fullName evidence="5">Amino acid adenylation domain-containing protein</fullName>
    </submittedName>
</protein>
<evidence type="ECO:0000313" key="6">
    <source>
        <dbReference type="Proteomes" id="UP000199800"/>
    </source>
</evidence>
<dbReference type="AlphaFoldDB" id="A0A1I0C404"/>
<evidence type="ECO:0000256" key="1">
    <source>
        <dbReference type="ARBA" id="ARBA00022450"/>
    </source>
</evidence>
<dbReference type="Gene3D" id="3.30.300.30">
    <property type="match status" value="1"/>
</dbReference>
<keyword evidence="6" id="KW-1185">Reference proteome</keyword>
<dbReference type="GO" id="GO:0005737">
    <property type="term" value="C:cytoplasm"/>
    <property type="evidence" value="ECO:0007669"/>
    <property type="project" value="TreeGrafter"/>
</dbReference>
<dbReference type="InterPro" id="IPR010071">
    <property type="entry name" value="AA_adenyl_dom"/>
</dbReference>
<dbReference type="CDD" id="cd05930">
    <property type="entry name" value="A_NRPS"/>
    <property type="match status" value="1"/>
</dbReference>
<dbReference type="OrthoDB" id="9778383at2"/>
<evidence type="ECO:0000259" key="4">
    <source>
        <dbReference type="PROSITE" id="PS50075"/>
    </source>
</evidence>
<evidence type="ECO:0000313" key="5">
    <source>
        <dbReference type="EMBL" id="SET14164.1"/>
    </source>
</evidence>
<dbReference type="GO" id="GO:0031177">
    <property type="term" value="F:phosphopantetheine binding"/>
    <property type="evidence" value="ECO:0007669"/>
    <property type="project" value="TreeGrafter"/>
</dbReference>
<dbReference type="InterPro" id="IPR036736">
    <property type="entry name" value="ACP-like_sf"/>
</dbReference>
<gene>
    <name evidence="5" type="ORF">SAMN04487772_10913</name>
</gene>
<reference evidence="5 6" key="1">
    <citation type="submission" date="2016-10" db="EMBL/GenBank/DDBJ databases">
        <authorList>
            <person name="de Groot N.N."/>
        </authorList>
    </citation>
    <scope>NUCLEOTIDE SEQUENCE [LARGE SCALE GENOMIC DNA]</scope>
    <source>
        <strain evidence="5 6">DSM 1801</strain>
    </source>
</reference>
<keyword evidence="3" id="KW-0045">Antibiotic biosynthesis</keyword>
<keyword evidence="2" id="KW-0597">Phosphoprotein</keyword>
<dbReference type="NCBIfam" id="TIGR01733">
    <property type="entry name" value="AA-adenyl-dom"/>
    <property type="match status" value="1"/>
</dbReference>
<dbReference type="PANTHER" id="PTHR45527:SF1">
    <property type="entry name" value="FATTY ACID SYNTHASE"/>
    <property type="match status" value="1"/>
</dbReference>
<dbReference type="Gene3D" id="3.40.50.980">
    <property type="match status" value="2"/>
</dbReference>
<dbReference type="InterPro" id="IPR006162">
    <property type="entry name" value="Ppantetheine_attach_site"/>
</dbReference>
<dbReference type="EMBL" id="FOHN01000009">
    <property type="protein sequence ID" value="SET14164.1"/>
    <property type="molecule type" value="Genomic_DNA"/>
</dbReference>
<dbReference type="GO" id="GO:0043041">
    <property type="term" value="P:amino acid activation for nonribosomal peptide biosynthetic process"/>
    <property type="evidence" value="ECO:0007669"/>
    <property type="project" value="TreeGrafter"/>
</dbReference>
<dbReference type="GO" id="GO:0017000">
    <property type="term" value="P:antibiotic biosynthetic process"/>
    <property type="evidence" value="ECO:0007669"/>
    <property type="project" value="UniProtKB-KW"/>
</dbReference>
<dbReference type="InterPro" id="IPR009081">
    <property type="entry name" value="PP-bd_ACP"/>
</dbReference>
<dbReference type="SUPFAM" id="SSF47336">
    <property type="entry name" value="ACP-like"/>
    <property type="match status" value="1"/>
</dbReference>
<dbReference type="InterPro" id="IPR045851">
    <property type="entry name" value="AMP-bd_C_sf"/>
</dbReference>
<dbReference type="RefSeq" id="WP_092477627.1">
    <property type="nucleotide sequence ID" value="NZ_FOHN01000009.1"/>
</dbReference>
<dbReference type="Pfam" id="PF00501">
    <property type="entry name" value="AMP-binding"/>
    <property type="match status" value="1"/>
</dbReference>
<dbReference type="PANTHER" id="PTHR45527">
    <property type="entry name" value="NONRIBOSOMAL PEPTIDE SYNTHETASE"/>
    <property type="match status" value="1"/>
</dbReference>
<evidence type="ECO:0000256" key="2">
    <source>
        <dbReference type="ARBA" id="ARBA00022553"/>
    </source>
</evidence>
<dbReference type="GO" id="GO:0044550">
    <property type="term" value="P:secondary metabolite biosynthetic process"/>
    <property type="evidence" value="ECO:0007669"/>
    <property type="project" value="TreeGrafter"/>
</dbReference>
<dbReference type="PROSITE" id="PS50075">
    <property type="entry name" value="CARRIER"/>
    <property type="match status" value="1"/>
</dbReference>
<dbReference type="PROSITE" id="PS00012">
    <property type="entry name" value="PHOSPHOPANTETHEINE"/>
    <property type="match status" value="1"/>
</dbReference>
<dbReference type="Gene3D" id="1.10.1200.10">
    <property type="entry name" value="ACP-like"/>
    <property type="match status" value="1"/>
</dbReference>
<accession>A0A1I0C404</accession>
<dbReference type="Pfam" id="PF00550">
    <property type="entry name" value="PP-binding"/>
    <property type="match status" value="1"/>
</dbReference>
<proteinExistence type="predicted"/>
<feature type="domain" description="Carrier" evidence="4">
    <location>
        <begin position="703"/>
        <end position="778"/>
    </location>
</feature>
<keyword evidence="1" id="KW-0596">Phosphopantetheine</keyword>
<dbReference type="InterPro" id="IPR000873">
    <property type="entry name" value="AMP-dep_synth/lig_dom"/>
</dbReference>
<dbReference type="Gene3D" id="2.30.38.10">
    <property type="entry name" value="Luciferase, Domain 3"/>
    <property type="match status" value="1"/>
</dbReference>
<dbReference type="SUPFAM" id="SSF56801">
    <property type="entry name" value="Acetyl-CoA synthetase-like"/>
    <property type="match status" value="1"/>
</dbReference>
<evidence type="ECO:0000256" key="3">
    <source>
        <dbReference type="ARBA" id="ARBA00023194"/>
    </source>
</evidence>
<dbReference type="Proteomes" id="UP000199800">
    <property type="component" value="Unassembled WGS sequence"/>
</dbReference>
<dbReference type="STRING" id="29364.SAMN04487772_10913"/>
<organism evidence="5 6">
    <name type="scientific">[Clostridium] polysaccharolyticum</name>
    <dbReference type="NCBI Taxonomy" id="29364"/>
    <lineage>
        <taxon>Bacteria</taxon>
        <taxon>Bacillati</taxon>
        <taxon>Bacillota</taxon>
        <taxon>Clostridia</taxon>
        <taxon>Lachnospirales</taxon>
        <taxon>Lachnospiraceae</taxon>
    </lineage>
</organism>
<sequence>MNKLEICGQLIYRVSEESVTLENTMLACYAVLLSRMYQKNQVRIHVKKGDKACNVNFEVEEDTTIKELICQMKLETLCDKKQCADGFFHYIKSEVAEGMEKEDNPVCGWHLQCTERQNVIEMQFLCNGFCDTYYRLMCGRMDKLVAQFTYDANMKVKDLDWKAREEALLLNEFTKITRNEIDDVTFHELFERQAASHPERIAVQCGAESITFQELNERANQVAHYICEMLSGSQSFIGVFMERSIAFITAILGIIKSGNGYVPIDPDTLNPGHNGVFPTKRLKFMLDDIQMEMIVTNDKYEAYLPAGSQLMLNVDKDILSCYPKENLDFPIHKGNIIYGIYTSGSTGYPKLSIVEHKSVINLYQNLVKYTYPCLDGVEVPVVSQNAPFGFDASVQELVGLLHGYCVAIIPEAVRNSVHKMLQYLKDKKVNVFDCTPSQMDLLLEQHILDTCRDNLKLVLLGGEAIPAKMWNVLREEKEIQIFNVYGPTECTVDTTFYKINGCEYDYPVLGRPIDNMQIFILDENFKEVPIGCEGEIFIAGEGVSRGYFNRPELNKKSFLADAPVQFEGRYLYRSGDKGIYLCDGTIQYMGRLDSQVKIRSHRIELNEITTILNQHQNIKDSLVVLDKSTGYEKIIAYIRWKEAKEFDIEELSPYLAQYLPSYMIPNHYMEIYKWPLTANNKIDRARLPLPGKIRKEKMENGNAPKDELLKGITEIVCRILKVDNIQPNENFMLLGGDSLRVMTLLAEILSSYGVEVDFEDFFTNPTISYLYKKVKEGGEV</sequence>